<keyword evidence="3" id="KW-1003">Cell membrane</keyword>
<keyword evidence="9" id="KW-1185">Reference proteome</keyword>
<evidence type="ECO:0000256" key="7">
    <source>
        <dbReference type="SAM" id="Phobius"/>
    </source>
</evidence>
<evidence type="ECO:0000256" key="3">
    <source>
        <dbReference type="ARBA" id="ARBA00022475"/>
    </source>
</evidence>
<protein>
    <submittedName>
        <fullName evidence="8">Auxin Efflux Carrier</fullName>
    </submittedName>
</protein>
<keyword evidence="2" id="KW-0813">Transport</keyword>
<feature type="transmembrane region" description="Helical" evidence="7">
    <location>
        <begin position="154"/>
        <end position="173"/>
    </location>
</feature>
<evidence type="ECO:0000313" key="9">
    <source>
        <dbReference type="Proteomes" id="UP000219215"/>
    </source>
</evidence>
<proteinExistence type="predicted"/>
<comment type="subcellular location">
    <subcellularLocation>
        <location evidence="1">Membrane</location>
        <topology evidence="1">Multi-pass membrane protein</topology>
    </subcellularLocation>
</comment>
<dbReference type="InterPro" id="IPR004776">
    <property type="entry name" value="Mem_transp_PIN-like"/>
</dbReference>
<feature type="transmembrane region" description="Helical" evidence="7">
    <location>
        <begin position="30"/>
        <end position="48"/>
    </location>
</feature>
<feature type="transmembrane region" description="Helical" evidence="7">
    <location>
        <begin position="279"/>
        <end position="298"/>
    </location>
</feature>
<feature type="transmembrane region" description="Helical" evidence="7">
    <location>
        <begin position="245"/>
        <end position="267"/>
    </location>
</feature>
<reference evidence="9" key="1">
    <citation type="submission" date="2017-09" db="EMBL/GenBank/DDBJ databases">
        <authorList>
            <person name="Regsiter A."/>
            <person name="William W."/>
        </authorList>
    </citation>
    <scope>NUCLEOTIDE SEQUENCE [LARGE SCALE GENOMIC DNA]</scope>
    <source>
        <strain evidence="9">500-1</strain>
    </source>
</reference>
<feature type="transmembrane region" description="Helical" evidence="7">
    <location>
        <begin position="217"/>
        <end position="239"/>
    </location>
</feature>
<dbReference type="PANTHER" id="PTHR36838">
    <property type="entry name" value="AUXIN EFFLUX CARRIER FAMILY PROTEIN"/>
    <property type="match status" value="1"/>
</dbReference>
<accession>A0A2C8FE53</accession>
<dbReference type="OrthoDB" id="9786183at2"/>
<dbReference type="Pfam" id="PF03547">
    <property type="entry name" value="Mem_trans"/>
    <property type="match status" value="1"/>
</dbReference>
<feature type="transmembrane region" description="Helical" evidence="7">
    <location>
        <begin position="185"/>
        <end position="205"/>
    </location>
</feature>
<dbReference type="AlphaFoldDB" id="A0A2C8FE53"/>
<feature type="transmembrane region" description="Helical" evidence="7">
    <location>
        <begin position="55"/>
        <end position="75"/>
    </location>
</feature>
<sequence length="301" mass="32189">MDNFILLIICFLLGSALRMGKVVDESGPVALNAIIIYFSLPALAILYAHSIPVNMALLIPASMAWIVFAIGYLFFRCAGRFLGYSEKTIACLSICCGLGNTSFIGLPMIEALFGPEFMGIGMLCDTAGTFMVLAIPGIVIAAKASGQAVSGANLVKKVLTFPPLIAIVLGFLMQPVPYPEWFELVLERMGSTLAPLALLSVGMSLKFRDLKGNGRDIMLGLGYKMFIAPVLMALLYFGVLGQMDMVSRVTVFEAAMGPMITGGTVAVSYDLRPRLATSVVGVGIALSFVTLPVWYFVITAL</sequence>
<keyword evidence="4 7" id="KW-0812">Transmembrane</keyword>
<name>A0A2C8FE53_9BACT</name>
<evidence type="ECO:0000256" key="5">
    <source>
        <dbReference type="ARBA" id="ARBA00022989"/>
    </source>
</evidence>
<dbReference type="Proteomes" id="UP000219215">
    <property type="component" value="Chromosome DPRO"/>
</dbReference>
<feature type="transmembrane region" description="Helical" evidence="7">
    <location>
        <begin position="117"/>
        <end position="142"/>
    </location>
</feature>
<dbReference type="EMBL" id="LT907975">
    <property type="protein sequence ID" value="SOB60779.1"/>
    <property type="molecule type" value="Genomic_DNA"/>
</dbReference>
<dbReference type="KEGG" id="pprf:DPRO_3861"/>
<evidence type="ECO:0000256" key="4">
    <source>
        <dbReference type="ARBA" id="ARBA00022692"/>
    </source>
</evidence>
<gene>
    <name evidence="8" type="ORF">DPRO_3861</name>
</gene>
<evidence type="ECO:0000256" key="6">
    <source>
        <dbReference type="ARBA" id="ARBA00023136"/>
    </source>
</evidence>
<evidence type="ECO:0000313" key="8">
    <source>
        <dbReference type="EMBL" id="SOB60779.1"/>
    </source>
</evidence>
<dbReference type="PANTHER" id="PTHR36838:SF1">
    <property type="entry name" value="SLR1864 PROTEIN"/>
    <property type="match status" value="1"/>
</dbReference>
<keyword evidence="6 7" id="KW-0472">Membrane</keyword>
<evidence type="ECO:0000256" key="1">
    <source>
        <dbReference type="ARBA" id="ARBA00004141"/>
    </source>
</evidence>
<keyword evidence="5 7" id="KW-1133">Transmembrane helix</keyword>
<evidence type="ECO:0000256" key="2">
    <source>
        <dbReference type="ARBA" id="ARBA00022448"/>
    </source>
</evidence>
<dbReference type="GO" id="GO:0055085">
    <property type="term" value="P:transmembrane transport"/>
    <property type="evidence" value="ECO:0007669"/>
    <property type="project" value="InterPro"/>
</dbReference>
<organism evidence="8 9">
    <name type="scientific">Pseudodesulfovibrio profundus</name>
    <dbReference type="NCBI Taxonomy" id="57320"/>
    <lineage>
        <taxon>Bacteria</taxon>
        <taxon>Pseudomonadati</taxon>
        <taxon>Thermodesulfobacteriota</taxon>
        <taxon>Desulfovibrionia</taxon>
        <taxon>Desulfovibrionales</taxon>
        <taxon>Desulfovibrionaceae</taxon>
    </lineage>
</organism>
<dbReference type="RefSeq" id="WP_097013454.1">
    <property type="nucleotide sequence ID" value="NZ_LT907975.1"/>
</dbReference>
<dbReference type="GO" id="GO:0016020">
    <property type="term" value="C:membrane"/>
    <property type="evidence" value="ECO:0007669"/>
    <property type="project" value="UniProtKB-SubCell"/>
</dbReference>